<accession>A0A081N6S6</accession>
<evidence type="ECO:0000313" key="3">
    <source>
        <dbReference type="Proteomes" id="UP000028006"/>
    </source>
</evidence>
<dbReference type="eggNOG" id="COG1719">
    <property type="taxonomic scope" value="Bacteria"/>
</dbReference>
<reference evidence="2 3" key="1">
    <citation type="submission" date="2014-06" db="EMBL/GenBank/DDBJ databases">
        <title>Whole Genome Sequences of Three Symbiotic Endozoicomonas Bacteria.</title>
        <authorList>
            <person name="Neave M.J."/>
            <person name="Apprill A."/>
            <person name="Voolstra C.R."/>
        </authorList>
    </citation>
    <scope>NUCLEOTIDE SEQUENCE [LARGE SCALE GENOMIC DNA]</scope>
    <source>
        <strain evidence="2 3">LMG 24815</strain>
    </source>
</reference>
<dbReference type="Proteomes" id="UP000028006">
    <property type="component" value="Unassembled WGS sequence"/>
</dbReference>
<feature type="domain" description="Heme NO-binding" evidence="1">
    <location>
        <begin position="2"/>
        <end position="160"/>
    </location>
</feature>
<dbReference type="Pfam" id="PF07700">
    <property type="entry name" value="HNOB"/>
    <property type="match status" value="1"/>
</dbReference>
<dbReference type="InterPro" id="IPR038158">
    <property type="entry name" value="H-NOX_domain_sf"/>
</dbReference>
<keyword evidence="3" id="KW-1185">Reference proteome</keyword>
<name>A0A081N6S6_9GAMM</name>
<organism evidence="2 3">
    <name type="scientific">Endozoicomonas montiporae</name>
    <dbReference type="NCBI Taxonomy" id="1027273"/>
    <lineage>
        <taxon>Bacteria</taxon>
        <taxon>Pseudomonadati</taxon>
        <taxon>Pseudomonadota</taxon>
        <taxon>Gammaproteobacteria</taxon>
        <taxon>Oceanospirillales</taxon>
        <taxon>Endozoicomonadaceae</taxon>
        <taxon>Endozoicomonas</taxon>
    </lineage>
</organism>
<gene>
    <name evidence="2" type="ORF">GZ77_06780</name>
</gene>
<dbReference type="InterPro" id="IPR024096">
    <property type="entry name" value="NO_sig/Golgi_transp_ligand-bd"/>
</dbReference>
<protein>
    <recommendedName>
        <fullName evidence="1">Heme NO-binding domain-containing protein</fullName>
    </recommendedName>
</protein>
<dbReference type="AlphaFoldDB" id="A0A081N6S6"/>
<dbReference type="EMBL" id="JOKG01000002">
    <property type="protein sequence ID" value="KEQ14149.1"/>
    <property type="molecule type" value="Genomic_DNA"/>
</dbReference>
<dbReference type="SUPFAM" id="SSF111126">
    <property type="entry name" value="Ligand-binding domain in the NO signalling and Golgi transport"/>
    <property type="match status" value="1"/>
</dbReference>
<dbReference type="InterPro" id="IPR011644">
    <property type="entry name" value="Heme_NO-bd"/>
</dbReference>
<dbReference type="GO" id="GO:0020037">
    <property type="term" value="F:heme binding"/>
    <property type="evidence" value="ECO:0007669"/>
    <property type="project" value="InterPro"/>
</dbReference>
<dbReference type="RefSeq" id="WP_034873871.1">
    <property type="nucleotide sequence ID" value="NZ_JOKG01000002.1"/>
</dbReference>
<evidence type="ECO:0000313" key="2">
    <source>
        <dbReference type="EMBL" id="KEQ14149.1"/>
    </source>
</evidence>
<evidence type="ECO:0000259" key="1">
    <source>
        <dbReference type="Pfam" id="PF07700"/>
    </source>
</evidence>
<comment type="caution">
    <text evidence="2">The sequence shown here is derived from an EMBL/GenBank/DDBJ whole genome shotgun (WGS) entry which is preliminary data.</text>
</comment>
<dbReference type="PANTHER" id="PTHR45655:SF13">
    <property type="entry name" value="SOLUBLE GUANYLATE CYCLASE GCY-32-RELATED"/>
    <property type="match status" value="1"/>
</dbReference>
<sequence length="182" mass="20411">MKGVIFTEFMEMVEDRFSVEVAEEILSAANLESNGEYTSLGTYSHEEVLNLVTLLSEKSGLAVGDLVLAFGEYLFGRFATIHAEFFDGVTSGFDFMEKVEDYIHIEVQKLYPDANPPKLTCTRDDDKKMQLHYRSHRPFASVAEGLIKGCAVHFKEDIAIDRQDLPGTGPGTEAVFVMERRS</sequence>
<dbReference type="PANTHER" id="PTHR45655">
    <property type="entry name" value="GUANYLATE CYCLASE SOLUBLE SUBUNIT BETA-2"/>
    <property type="match status" value="1"/>
</dbReference>
<proteinExistence type="predicted"/>
<dbReference type="Gene3D" id="3.90.1520.10">
    <property type="entry name" value="H-NOX domain"/>
    <property type="match status" value="1"/>
</dbReference>